<evidence type="ECO:0000259" key="7">
    <source>
        <dbReference type="Pfam" id="PF02608"/>
    </source>
</evidence>
<proteinExistence type="predicted"/>
<dbReference type="RefSeq" id="WP_170322245.1">
    <property type="nucleotide sequence ID" value="NZ_BAAAHL010000022.1"/>
</dbReference>
<keyword evidence="9" id="KW-1185">Reference proteome</keyword>
<evidence type="ECO:0000256" key="5">
    <source>
        <dbReference type="ARBA" id="ARBA00023288"/>
    </source>
</evidence>
<dbReference type="EMBL" id="BLAE01000003">
    <property type="protein sequence ID" value="GES06587.1"/>
    <property type="molecule type" value="Genomic_DNA"/>
</dbReference>
<comment type="subcellular location">
    <subcellularLocation>
        <location evidence="1">Cell membrane</location>
    </subcellularLocation>
</comment>
<dbReference type="InterPro" id="IPR050957">
    <property type="entry name" value="BMP_lipoprotein"/>
</dbReference>
<keyword evidence="2" id="KW-1003">Cell membrane</keyword>
<sequence>MRTRIPLTSAATALTLTLAACGNSTAADNSADPESGTLSIGFISQAPRNDSGFTQYGLAGVNAAIAAQKNLKLSSIVDNVSNSQEQIKGLQTLAASNAIVVADGASLNKAVQVVAPKYPKVRFILVAAHTESFADNVTSVDAAVGYDAIVVGAVASALSRSKKLGMIAGLQVPASASWYYGMVQGAGLDTSGAKVTQTYTGDYNDVGKAKQAAEAMIATGVDSILSDLDSGSQGVYQASDAATSAVDVYQVFGLDCKAGKNIVGSGVVSWSAILQDAVTDAAAGKLPAGAISYGLAKGAVKFEFCPGKATPAAEELADRVTKQLISNEITPAANVLLPKPSYAYAQR</sequence>
<dbReference type="Pfam" id="PF02608">
    <property type="entry name" value="Bmp"/>
    <property type="match status" value="1"/>
</dbReference>
<feature type="domain" description="ABC transporter substrate-binding protein PnrA-like" evidence="7">
    <location>
        <begin position="39"/>
        <end position="318"/>
    </location>
</feature>
<evidence type="ECO:0000313" key="8">
    <source>
        <dbReference type="EMBL" id="GES06587.1"/>
    </source>
</evidence>
<dbReference type="AlphaFoldDB" id="A0A5M3WC03"/>
<name>A0A5M3WC03_9ACTN</name>
<comment type="caution">
    <text evidence="8">The sequence shown here is derived from an EMBL/GenBank/DDBJ whole genome shotgun (WGS) entry which is preliminary data.</text>
</comment>
<evidence type="ECO:0000256" key="1">
    <source>
        <dbReference type="ARBA" id="ARBA00004236"/>
    </source>
</evidence>
<dbReference type="PANTHER" id="PTHR34296">
    <property type="entry name" value="TRANSCRIPTIONAL ACTIVATOR PROTEIN MED"/>
    <property type="match status" value="1"/>
</dbReference>
<dbReference type="GO" id="GO:0005886">
    <property type="term" value="C:plasma membrane"/>
    <property type="evidence" value="ECO:0007669"/>
    <property type="project" value="UniProtKB-SubCell"/>
</dbReference>
<feature type="chain" id="PRO_5024297658" evidence="6">
    <location>
        <begin position="27"/>
        <end position="347"/>
    </location>
</feature>
<keyword evidence="5" id="KW-0449">Lipoprotein</keyword>
<evidence type="ECO:0000256" key="4">
    <source>
        <dbReference type="ARBA" id="ARBA00023136"/>
    </source>
</evidence>
<organism evidence="8 9">
    <name type="scientific">Acrocarpospora macrocephala</name>
    <dbReference type="NCBI Taxonomy" id="150177"/>
    <lineage>
        <taxon>Bacteria</taxon>
        <taxon>Bacillati</taxon>
        <taxon>Actinomycetota</taxon>
        <taxon>Actinomycetes</taxon>
        <taxon>Streptosporangiales</taxon>
        <taxon>Streptosporangiaceae</taxon>
        <taxon>Acrocarpospora</taxon>
    </lineage>
</organism>
<dbReference type="PANTHER" id="PTHR34296:SF2">
    <property type="entry name" value="ABC TRANSPORTER GUANOSINE-BINDING PROTEIN NUPN"/>
    <property type="match status" value="1"/>
</dbReference>
<dbReference type="PROSITE" id="PS51257">
    <property type="entry name" value="PROKAR_LIPOPROTEIN"/>
    <property type="match status" value="1"/>
</dbReference>
<accession>A0A5M3WC03</accession>
<gene>
    <name evidence="8" type="ORF">Amac_001820</name>
</gene>
<feature type="signal peptide" evidence="6">
    <location>
        <begin position="1"/>
        <end position="26"/>
    </location>
</feature>
<dbReference type="Gene3D" id="3.40.50.2300">
    <property type="match status" value="2"/>
</dbReference>
<evidence type="ECO:0000256" key="3">
    <source>
        <dbReference type="ARBA" id="ARBA00022729"/>
    </source>
</evidence>
<dbReference type="InterPro" id="IPR003760">
    <property type="entry name" value="PnrA-like"/>
</dbReference>
<reference evidence="8 9" key="1">
    <citation type="submission" date="2019-10" db="EMBL/GenBank/DDBJ databases">
        <title>Whole genome shotgun sequence of Acrocarpospora macrocephala NBRC 16266.</title>
        <authorList>
            <person name="Ichikawa N."/>
            <person name="Kimura A."/>
            <person name="Kitahashi Y."/>
            <person name="Komaki H."/>
            <person name="Oguchi A."/>
        </authorList>
    </citation>
    <scope>NUCLEOTIDE SEQUENCE [LARGE SCALE GENOMIC DNA]</scope>
    <source>
        <strain evidence="8 9">NBRC 16266</strain>
    </source>
</reference>
<evidence type="ECO:0000256" key="2">
    <source>
        <dbReference type="ARBA" id="ARBA00022475"/>
    </source>
</evidence>
<protein>
    <submittedName>
        <fullName evidence="8">BMP family ABC transporter substrate-binding protein</fullName>
    </submittedName>
</protein>
<keyword evidence="4" id="KW-0472">Membrane</keyword>
<dbReference type="Proteomes" id="UP000331127">
    <property type="component" value="Unassembled WGS sequence"/>
</dbReference>
<evidence type="ECO:0000256" key="6">
    <source>
        <dbReference type="SAM" id="SignalP"/>
    </source>
</evidence>
<evidence type="ECO:0000313" key="9">
    <source>
        <dbReference type="Proteomes" id="UP000331127"/>
    </source>
</evidence>
<keyword evidence="3 6" id="KW-0732">Signal</keyword>